<keyword evidence="1" id="KW-1133">Transmembrane helix</keyword>
<dbReference type="AlphaFoldDB" id="A0A0F9K8G2"/>
<evidence type="ECO:0000256" key="1">
    <source>
        <dbReference type="SAM" id="Phobius"/>
    </source>
</evidence>
<keyword evidence="1" id="KW-0472">Membrane</keyword>
<proteinExistence type="predicted"/>
<protein>
    <submittedName>
        <fullName evidence="2">Uncharacterized protein</fullName>
    </submittedName>
</protein>
<dbReference type="EMBL" id="LAZR01008521">
    <property type="protein sequence ID" value="KKM78243.1"/>
    <property type="molecule type" value="Genomic_DNA"/>
</dbReference>
<gene>
    <name evidence="2" type="ORF">LCGC14_1361850</name>
</gene>
<sequence>MTLTSTRWPLCPVCRWAMELGVKGWWRCSKCHTLRVPPRDDWVRVQEPQGFPWSFAPIPLLALGATLGALASTALHLLL</sequence>
<feature type="transmembrane region" description="Helical" evidence="1">
    <location>
        <begin position="58"/>
        <end position="78"/>
    </location>
</feature>
<organism evidence="2">
    <name type="scientific">marine sediment metagenome</name>
    <dbReference type="NCBI Taxonomy" id="412755"/>
    <lineage>
        <taxon>unclassified sequences</taxon>
        <taxon>metagenomes</taxon>
        <taxon>ecological metagenomes</taxon>
    </lineage>
</organism>
<accession>A0A0F9K8G2</accession>
<reference evidence="2" key="1">
    <citation type="journal article" date="2015" name="Nature">
        <title>Complex archaea that bridge the gap between prokaryotes and eukaryotes.</title>
        <authorList>
            <person name="Spang A."/>
            <person name="Saw J.H."/>
            <person name="Jorgensen S.L."/>
            <person name="Zaremba-Niedzwiedzka K."/>
            <person name="Martijn J."/>
            <person name="Lind A.E."/>
            <person name="van Eijk R."/>
            <person name="Schleper C."/>
            <person name="Guy L."/>
            <person name="Ettema T.J."/>
        </authorList>
    </citation>
    <scope>NUCLEOTIDE SEQUENCE</scope>
</reference>
<name>A0A0F9K8G2_9ZZZZ</name>
<comment type="caution">
    <text evidence="2">The sequence shown here is derived from an EMBL/GenBank/DDBJ whole genome shotgun (WGS) entry which is preliminary data.</text>
</comment>
<keyword evidence="1" id="KW-0812">Transmembrane</keyword>
<evidence type="ECO:0000313" key="2">
    <source>
        <dbReference type="EMBL" id="KKM78243.1"/>
    </source>
</evidence>